<feature type="region of interest" description="Disordered" evidence="1">
    <location>
        <begin position="156"/>
        <end position="187"/>
    </location>
</feature>
<sequence>MRPLHAGTLEERMTGEKQEAAQHTRKKQIAGKAPQRASPWPATPHQPSQTLTSSRCRQSAGERIRSSTQQTHTLPAVICQWTRRSDTPPSPPVQSHGQRDTATARSQHTTHSERAISQRATRGSDSASIHDVATKFPAIPSLIEFGARLKSVIGGASRRRKSDSPCSHSLLPSLHAHRRRRQPPARNKKVAFKSTVMCILCVCVCLPAAAQVKKVKKRSRGFKETHKKNCTAKVHGKNNKTAQTHNRTADQTAAIHKKLNKNN</sequence>
<feature type="compositionally biased region" description="Basic and acidic residues" evidence="1">
    <location>
        <begin position="8"/>
        <end position="22"/>
    </location>
</feature>
<evidence type="ECO:0000313" key="2">
    <source>
        <dbReference type="EMBL" id="ESS62098.1"/>
    </source>
</evidence>
<protein>
    <submittedName>
        <fullName evidence="2">Uncharacterized protein</fullName>
    </submittedName>
</protein>
<proteinExistence type="predicted"/>
<feature type="region of interest" description="Disordered" evidence="1">
    <location>
        <begin position="234"/>
        <end position="263"/>
    </location>
</feature>
<accession>V5BCJ2</accession>
<dbReference type="EMBL" id="AYLP01000211">
    <property type="protein sequence ID" value="ESS62098.1"/>
    <property type="molecule type" value="Genomic_DNA"/>
</dbReference>
<feature type="region of interest" description="Disordered" evidence="1">
    <location>
        <begin position="1"/>
        <end position="128"/>
    </location>
</feature>
<reference evidence="2 3" key="1">
    <citation type="journal article" date="2014" name="Genome Announc.">
        <title>Trypanosoma cruzi Clone Dm28c Draft Genome Sequence.</title>
        <authorList>
            <person name="Grisard E.C."/>
            <person name="Teixeira S.M."/>
            <person name="de Almeida L.G."/>
            <person name="Stoco P.H."/>
            <person name="Gerber A.L."/>
            <person name="Talavera-Lopez C."/>
            <person name="Lima O.C."/>
            <person name="Andersson B."/>
            <person name="de Vasconcelos A.T."/>
        </authorList>
    </citation>
    <scope>NUCLEOTIDE SEQUENCE [LARGE SCALE GENOMIC DNA]</scope>
    <source>
        <strain evidence="2 3">Dm28c</strain>
    </source>
</reference>
<evidence type="ECO:0000256" key="1">
    <source>
        <dbReference type="SAM" id="MobiDB-lite"/>
    </source>
</evidence>
<feature type="compositionally biased region" description="Polar residues" evidence="1">
    <location>
        <begin position="118"/>
        <end position="127"/>
    </location>
</feature>
<feature type="compositionally biased region" description="Basic residues" evidence="1">
    <location>
        <begin position="175"/>
        <end position="187"/>
    </location>
</feature>
<feature type="compositionally biased region" description="Polar residues" evidence="1">
    <location>
        <begin position="239"/>
        <end position="251"/>
    </location>
</feature>
<feature type="compositionally biased region" description="Polar residues" evidence="1">
    <location>
        <begin position="93"/>
        <end position="109"/>
    </location>
</feature>
<gene>
    <name evidence="2" type="ORF">TCDM_10264</name>
</gene>
<evidence type="ECO:0000313" key="3">
    <source>
        <dbReference type="Proteomes" id="UP000017861"/>
    </source>
</evidence>
<feature type="compositionally biased region" description="Polar residues" evidence="1">
    <location>
        <begin position="45"/>
        <end position="57"/>
    </location>
</feature>
<comment type="caution">
    <text evidence="2">The sequence shown here is derived from an EMBL/GenBank/DDBJ whole genome shotgun (WGS) entry which is preliminary data.</text>
</comment>
<dbReference type="VEuPathDB" id="TriTrypDB:TCDM_10264"/>
<organism evidence="2 3">
    <name type="scientific">Trypanosoma cruzi Dm28c</name>
    <dbReference type="NCBI Taxonomy" id="1416333"/>
    <lineage>
        <taxon>Eukaryota</taxon>
        <taxon>Discoba</taxon>
        <taxon>Euglenozoa</taxon>
        <taxon>Kinetoplastea</taxon>
        <taxon>Metakinetoplastina</taxon>
        <taxon>Trypanosomatida</taxon>
        <taxon>Trypanosomatidae</taxon>
        <taxon>Trypanosoma</taxon>
        <taxon>Schizotrypanum</taxon>
    </lineage>
</organism>
<dbReference type="Proteomes" id="UP000017861">
    <property type="component" value="Unassembled WGS sequence"/>
</dbReference>
<name>V5BCJ2_TRYCR</name>
<dbReference type="AlphaFoldDB" id="V5BCJ2"/>